<reference evidence="2 3" key="1">
    <citation type="journal article" date="2019" name="Genome Biol. Evol.">
        <title>Insights into the evolution of the New World diploid cottons (Gossypium, subgenus Houzingenia) based on genome sequencing.</title>
        <authorList>
            <person name="Grover C.E."/>
            <person name="Arick M.A. 2nd"/>
            <person name="Thrash A."/>
            <person name="Conover J.L."/>
            <person name="Sanders W.S."/>
            <person name="Peterson D.G."/>
            <person name="Frelichowski J.E."/>
            <person name="Scheffler J.A."/>
            <person name="Scheffler B.E."/>
            <person name="Wendel J.F."/>
        </authorList>
    </citation>
    <scope>NUCLEOTIDE SEQUENCE [LARGE SCALE GENOMIC DNA]</scope>
    <source>
        <strain evidence="2">8</strain>
        <tissue evidence="2">Leaf</tissue>
    </source>
</reference>
<feature type="compositionally biased region" description="Basic and acidic residues" evidence="1">
    <location>
        <begin position="85"/>
        <end position="106"/>
    </location>
</feature>
<feature type="region of interest" description="Disordered" evidence="1">
    <location>
        <begin position="36"/>
        <end position="55"/>
    </location>
</feature>
<gene>
    <name evidence="2" type="ORF">Gorai_019750</name>
</gene>
<dbReference type="AlphaFoldDB" id="A0A7J8PPQ0"/>
<organism evidence="2 3">
    <name type="scientific">Gossypium raimondii</name>
    <name type="common">Peruvian cotton</name>
    <name type="synonym">Gossypium klotzschianum subsp. raimondii</name>
    <dbReference type="NCBI Taxonomy" id="29730"/>
    <lineage>
        <taxon>Eukaryota</taxon>
        <taxon>Viridiplantae</taxon>
        <taxon>Streptophyta</taxon>
        <taxon>Embryophyta</taxon>
        <taxon>Tracheophyta</taxon>
        <taxon>Spermatophyta</taxon>
        <taxon>Magnoliopsida</taxon>
        <taxon>eudicotyledons</taxon>
        <taxon>Gunneridae</taxon>
        <taxon>Pentapetalae</taxon>
        <taxon>rosids</taxon>
        <taxon>malvids</taxon>
        <taxon>Malvales</taxon>
        <taxon>Malvaceae</taxon>
        <taxon>Malvoideae</taxon>
        <taxon>Gossypium</taxon>
    </lineage>
</organism>
<comment type="caution">
    <text evidence="2">The sequence shown here is derived from an EMBL/GenBank/DDBJ whole genome shotgun (WGS) entry which is preliminary data.</text>
</comment>
<protein>
    <submittedName>
        <fullName evidence="2">Uncharacterized protein</fullName>
    </submittedName>
</protein>
<feature type="non-terminal residue" evidence="2">
    <location>
        <position position="131"/>
    </location>
</feature>
<dbReference type="EMBL" id="JABEZZ010000007">
    <property type="protein sequence ID" value="MBA0591063.1"/>
    <property type="molecule type" value="Genomic_DNA"/>
</dbReference>
<feature type="region of interest" description="Disordered" evidence="1">
    <location>
        <begin position="85"/>
        <end position="111"/>
    </location>
</feature>
<dbReference type="Proteomes" id="UP000593578">
    <property type="component" value="Unassembled WGS sequence"/>
</dbReference>
<proteinExistence type="predicted"/>
<sequence length="131" mass="14679">MERGFVALSLDDEEEEVVQVQREPHPVSAEEDFCLVGGERQGGGNSYEGADLGRSKREEEIEGGLGCQIDHILGMNLEGDLNRNLDVDVGDDGKKRPRMESDKSMEGEEMGSLVVRNRRMVYRRLLRGKLT</sequence>
<evidence type="ECO:0000256" key="1">
    <source>
        <dbReference type="SAM" id="MobiDB-lite"/>
    </source>
</evidence>
<accession>A0A7J8PPQ0</accession>
<evidence type="ECO:0000313" key="2">
    <source>
        <dbReference type="EMBL" id="MBA0591063.1"/>
    </source>
</evidence>
<evidence type="ECO:0000313" key="3">
    <source>
        <dbReference type="Proteomes" id="UP000593578"/>
    </source>
</evidence>
<name>A0A7J8PPQ0_GOSRA</name>